<evidence type="ECO:0000313" key="1">
    <source>
        <dbReference type="EMBL" id="MPM73520.1"/>
    </source>
</evidence>
<dbReference type="AlphaFoldDB" id="A0A645C703"/>
<comment type="caution">
    <text evidence="1">The sequence shown here is derived from an EMBL/GenBank/DDBJ whole genome shotgun (WGS) entry which is preliminary data.</text>
</comment>
<name>A0A645C703_9ZZZZ</name>
<protein>
    <submittedName>
        <fullName evidence="1">Uncharacterized protein</fullName>
    </submittedName>
</protein>
<accession>A0A645C703</accession>
<reference evidence="1" key="1">
    <citation type="submission" date="2019-08" db="EMBL/GenBank/DDBJ databases">
        <authorList>
            <person name="Kucharzyk K."/>
            <person name="Murdoch R.W."/>
            <person name="Higgins S."/>
            <person name="Loffler F."/>
        </authorList>
    </citation>
    <scope>NUCLEOTIDE SEQUENCE</scope>
</reference>
<organism evidence="1">
    <name type="scientific">bioreactor metagenome</name>
    <dbReference type="NCBI Taxonomy" id="1076179"/>
    <lineage>
        <taxon>unclassified sequences</taxon>
        <taxon>metagenomes</taxon>
        <taxon>ecological metagenomes</taxon>
    </lineage>
</organism>
<dbReference type="EMBL" id="VSSQ01025414">
    <property type="protein sequence ID" value="MPM73520.1"/>
    <property type="molecule type" value="Genomic_DNA"/>
</dbReference>
<proteinExistence type="predicted"/>
<sequence length="109" mass="12175">MEDFYIITKGPFGGETELHFNREWANDQVGGDMRIYAASPEKLQELINFYNINPIADPLEQAIHKAILEYNKNDYRPADIACESHVVLATEAGGRAGNSDIETVTVYAP</sequence>
<gene>
    <name evidence="1" type="ORF">SDC9_120502</name>
</gene>